<feature type="signal peptide" evidence="9">
    <location>
        <begin position="1"/>
        <end position="25"/>
    </location>
</feature>
<dbReference type="AlphaFoldDB" id="A0AAE4ATA1"/>
<evidence type="ECO:0000256" key="3">
    <source>
        <dbReference type="ARBA" id="ARBA00013194"/>
    </source>
</evidence>
<comment type="similarity">
    <text evidence="2">Belongs to the PpiC/parvulin rotamase family.</text>
</comment>
<dbReference type="PROSITE" id="PS01096">
    <property type="entry name" value="PPIC_PPIASE_1"/>
    <property type="match status" value="1"/>
</dbReference>
<evidence type="ECO:0000313" key="12">
    <source>
        <dbReference type="Proteomes" id="UP001229244"/>
    </source>
</evidence>
<reference evidence="11" key="1">
    <citation type="submission" date="2023-07" db="EMBL/GenBank/DDBJ databases">
        <title>Genomic Encyclopedia of Type Strains, Phase IV (KMG-IV): sequencing the most valuable type-strain genomes for metagenomic binning, comparative biology and taxonomic classification.</title>
        <authorList>
            <person name="Goeker M."/>
        </authorList>
    </citation>
    <scope>NUCLEOTIDE SEQUENCE</scope>
    <source>
        <strain evidence="11">DSM 21202</strain>
    </source>
</reference>
<dbReference type="SUPFAM" id="SSF109998">
    <property type="entry name" value="Triger factor/SurA peptide-binding domain-like"/>
    <property type="match status" value="1"/>
</dbReference>
<keyword evidence="5 8" id="KW-0697">Rotamase</keyword>
<evidence type="ECO:0000256" key="2">
    <source>
        <dbReference type="ARBA" id="ARBA00007656"/>
    </source>
</evidence>
<comment type="catalytic activity">
    <reaction evidence="1">
        <text>[protein]-peptidylproline (omega=180) = [protein]-peptidylproline (omega=0)</text>
        <dbReference type="Rhea" id="RHEA:16237"/>
        <dbReference type="Rhea" id="RHEA-COMP:10747"/>
        <dbReference type="Rhea" id="RHEA-COMP:10748"/>
        <dbReference type="ChEBI" id="CHEBI:83833"/>
        <dbReference type="ChEBI" id="CHEBI:83834"/>
        <dbReference type="EC" id="5.2.1.8"/>
    </reaction>
</comment>
<keyword evidence="12" id="KW-1185">Reference proteome</keyword>
<evidence type="ECO:0000256" key="5">
    <source>
        <dbReference type="ARBA" id="ARBA00023110"/>
    </source>
</evidence>
<evidence type="ECO:0000256" key="9">
    <source>
        <dbReference type="SAM" id="SignalP"/>
    </source>
</evidence>
<dbReference type="PANTHER" id="PTHR47245">
    <property type="entry name" value="PEPTIDYLPROLYL ISOMERASE"/>
    <property type="match status" value="1"/>
</dbReference>
<evidence type="ECO:0000256" key="8">
    <source>
        <dbReference type="PROSITE-ProRule" id="PRU00278"/>
    </source>
</evidence>
<sequence length="282" mass="30723">MLQRSFVRALALAAAVALPASATLAQDGVVARVGDTEITETDVERAGEMLGERLSQVPQNQRRDVLIQALIDLQVVADAAREAGLEDSAAFQAERDFLVAQALRDIYFQENIAGAVSDDDVRARYDEEVAKLDPQEEIHARHILVETEDEAKALIEQLDEGADFAELASEHSTGPSASQGGDLGYFTQGQMVPPFEEAAFALDAGSYTEEPVQTEFGYHVIKVEDRREQAPPAFEEVADQLRQAMVRERFTETLESLKADADIEIVGEAATDTPDASGESQQ</sequence>
<dbReference type="InterPro" id="IPR023058">
    <property type="entry name" value="PPIase_PpiC_CS"/>
</dbReference>
<evidence type="ECO:0000256" key="1">
    <source>
        <dbReference type="ARBA" id="ARBA00000971"/>
    </source>
</evidence>
<organism evidence="11 12">
    <name type="scientific">Amorphus orientalis</name>
    <dbReference type="NCBI Taxonomy" id="649198"/>
    <lineage>
        <taxon>Bacteria</taxon>
        <taxon>Pseudomonadati</taxon>
        <taxon>Pseudomonadota</taxon>
        <taxon>Alphaproteobacteria</taxon>
        <taxon>Hyphomicrobiales</taxon>
        <taxon>Amorphaceae</taxon>
        <taxon>Amorphus</taxon>
    </lineage>
</organism>
<evidence type="ECO:0000256" key="4">
    <source>
        <dbReference type="ARBA" id="ARBA00018370"/>
    </source>
</evidence>
<dbReference type="GO" id="GO:0003755">
    <property type="term" value="F:peptidyl-prolyl cis-trans isomerase activity"/>
    <property type="evidence" value="ECO:0007669"/>
    <property type="project" value="UniProtKB-KW"/>
</dbReference>
<dbReference type="Gene3D" id="3.10.50.40">
    <property type="match status" value="1"/>
</dbReference>
<dbReference type="Gene3D" id="1.10.8.1040">
    <property type="match status" value="1"/>
</dbReference>
<feature type="domain" description="PpiC" evidence="10">
    <location>
        <begin position="135"/>
        <end position="225"/>
    </location>
</feature>
<dbReference type="Pfam" id="PF13616">
    <property type="entry name" value="Rotamase_3"/>
    <property type="match status" value="1"/>
</dbReference>
<dbReference type="InterPro" id="IPR027304">
    <property type="entry name" value="Trigger_fact/SurA_dom_sf"/>
</dbReference>
<protein>
    <recommendedName>
        <fullName evidence="4">Parvulin-like PPIase</fullName>
        <ecNumber evidence="3">5.2.1.8</ecNumber>
    </recommendedName>
    <alternativeName>
        <fullName evidence="6">Peptidyl-prolyl cis-trans isomerase plp</fullName>
    </alternativeName>
    <alternativeName>
        <fullName evidence="7">Rotamase plp</fullName>
    </alternativeName>
</protein>
<name>A0AAE4ATA1_9HYPH</name>
<dbReference type="PROSITE" id="PS50198">
    <property type="entry name" value="PPIC_PPIASE_2"/>
    <property type="match status" value="1"/>
</dbReference>
<comment type="caution">
    <text evidence="11">The sequence shown here is derived from an EMBL/GenBank/DDBJ whole genome shotgun (WGS) entry which is preliminary data.</text>
</comment>
<accession>A0AAE4ATA1</accession>
<keyword evidence="9" id="KW-0732">Signal</keyword>
<dbReference type="RefSeq" id="WP_306886978.1">
    <property type="nucleotide sequence ID" value="NZ_JAUSUL010000004.1"/>
</dbReference>
<dbReference type="EMBL" id="JAUSUL010000004">
    <property type="protein sequence ID" value="MDQ0317081.1"/>
    <property type="molecule type" value="Genomic_DNA"/>
</dbReference>
<evidence type="ECO:0000259" key="10">
    <source>
        <dbReference type="PROSITE" id="PS50198"/>
    </source>
</evidence>
<feature type="chain" id="PRO_5042140844" description="Parvulin-like PPIase" evidence="9">
    <location>
        <begin position="26"/>
        <end position="282"/>
    </location>
</feature>
<evidence type="ECO:0000313" key="11">
    <source>
        <dbReference type="EMBL" id="MDQ0317081.1"/>
    </source>
</evidence>
<dbReference type="PANTHER" id="PTHR47245:SF2">
    <property type="entry name" value="PEPTIDYL-PROLYL CIS-TRANS ISOMERASE HP_0175-RELATED"/>
    <property type="match status" value="1"/>
</dbReference>
<evidence type="ECO:0000256" key="7">
    <source>
        <dbReference type="ARBA" id="ARBA00031484"/>
    </source>
</evidence>
<dbReference type="EC" id="5.2.1.8" evidence="3"/>
<gene>
    <name evidence="11" type="ORF">J2S73_003558</name>
</gene>
<keyword evidence="8 11" id="KW-0413">Isomerase</keyword>
<dbReference type="InterPro" id="IPR046357">
    <property type="entry name" value="PPIase_dom_sf"/>
</dbReference>
<proteinExistence type="inferred from homology"/>
<dbReference type="SUPFAM" id="SSF54534">
    <property type="entry name" value="FKBP-like"/>
    <property type="match status" value="1"/>
</dbReference>
<dbReference type="Proteomes" id="UP001229244">
    <property type="component" value="Unassembled WGS sequence"/>
</dbReference>
<dbReference type="InterPro" id="IPR000297">
    <property type="entry name" value="PPIase_PpiC"/>
</dbReference>
<dbReference type="InterPro" id="IPR050245">
    <property type="entry name" value="PrsA_foldase"/>
</dbReference>
<evidence type="ECO:0000256" key="6">
    <source>
        <dbReference type="ARBA" id="ARBA00030642"/>
    </source>
</evidence>